<dbReference type="KEGG" id="vg:16607453"/>
<protein>
    <submittedName>
        <fullName evidence="2">Pentapeptide 4 incomplete domain containing protein</fullName>
    </submittedName>
</protein>
<feature type="compositionally biased region" description="Polar residues" evidence="1">
    <location>
        <begin position="430"/>
        <end position="442"/>
    </location>
</feature>
<sequence length="561" mass="61158">MSSFVALPWELIVVISARAGVEGVHALALCCQKFAPLARDAYLWKCICLRTLSQAALDRIAASPRISWRWECLARRSLTCECASLKSVHARPTDSKMSSTARTGQWIEPTRGGGLDIVRGTIDEHGIVRRDSRAPLHKGIADVETPARIHTYSNGDSVAFYVCPDNGPEICWFRCSPHCPDARFAGRIFFGPWKKPLHEQYVPPRGFCPAVKSRSETAAFHAYVAAGLIGWNAAAGSSYERLAAEQHATDRFSADVPMSRIAASATNDPDSRRTWVPPADDPSARYCPLSKRPIENTEDWAILSSGLLADAIQLSDWFDANRQFGFPPTDPTTGEPIMCAAFAGRNWPDWLPIELARGAVVRACHRLSVLIADGADLLARDQSEAVLALVIVDIVGAHVCAKTPSARDSVPDADVAIGVDGHVVHYVTRSTPLDPQSGSQPMRTLDASAPTQGAREPEPAPADIGVTCVRYERVTWTDHVFKGDFFAATPLIACRFVRCRFSACVFVDAIVCDCVFDQCTFDNGLCRQGRGRPPLPDVIDDSVASILVRLGCFRVCGIVQL</sequence>
<gene>
    <name evidence="2" type="ORF">psal_cds_1296</name>
</gene>
<dbReference type="Proteomes" id="UP000204584">
    <property type="component" value="Segment"/>
</dbReference>
<feature type="region of interest" description="Disordered" evidence="1">
    <location>
        <begin position="430"/>
        <end position="460"/>
    </location>
</feature>
<dbReference type="SUPFAM" id="SSF81383">
    <property type="entry name" value="F-box domain"/>
    <property type="match status" value="1"/>
</dbReference>
<name>S4W1I4_9VIRU</name>
<dbReference type="InterPro" id="IPR036047">
    <property type="entry name" value="F-box-like_dom_sf"/>
</dbReference>
<reference evidence="2 3" key="1">
    <citation type="journal article" date="2013" name="Science">
        <title>Pandoraviruses: amoeba viruses with genomes up to 2.5 Mb reaching that of parasitic eukaryotes.</title>
        <authorList>
            <person name="Philippe N."/>
            <person name="Legendre M."/>
            <person name="Doutre G."/>
            <person name="Coute Y."/>
            <person name="Poirot O."/>
            <person name="Lescot M."/>
            <person name="Arslan D."/>
            <person name="Seltzer V."/>
            <person name="Bertaux L."/>
            <person name="Bruley C."/>
            <person name="Garin J."/>
            <person name="Claverie J.M."/>
            <person name="Abergel C."/>
        </authorList>
    </citation>
    <scope>NUCLEOTIDE SEQUENCE [LARGE SCALE GENOMIC DNA]</scope>
</reference>
<organism evidence="2 3">
    <name type="scientific">Pandoravirus salinus</name>
    <dbReference type="NCBI Taxonomy" id="1349410"/>
    <lineage>
        <taxon>Viruses</taxon>
        <taxon>Pandoravirus</taxon>
    </lineage>
</organism>
<dbReference type="RefSeq" id="YP_008438745.1">
    <property type="nucleotide sequence ID" value="NC_022098.1"/>
</dbReference>
<proteinExistence type="predicted"/>
<evidence type="ECO:0000313" key="3">
    <source>
        <dbReference type="Proteomes" id="UP000204584"/>
    </source>
</evidence>
<dbReference type="EMBL" id="KC977571">
    <property type="protein sequence ID" value="AGO85666.1"/>
    <property type="molecule type" value="Genomic_DNA"/>
</dbReference>
<accession>S4W1I4</accession>
<evidence type="ECO:0000256" key="1">
    <source>
        <dbReference type="SAM" id="MobiDB-lite"/>
    </source>
</evidence>
<dbReference type="GeneID" id="16607453"/>
<evidence type="ECO:0000313" key="2">
    <source>
        <dbReference type="EMBL" id="AGO85666.1"/>
    </source>
</evidence>
<keyword evidence="3" id="KW-1185">Reference proteome</keyword>
<dbReference type="SUPFAM" id="SSF141571">
    <property type="entry name" value="Pentapeptide repeat-like"/>
    <property type="match status" value="1"/>
</dbReference>